<accession>E2BTF1</accession>
<dbReference type="PANTHER" id="PTHR37162">
    <property type="entry name" value="HAT FAMILY DIMERISATION DOMAINCONTAINING PROTEIN-RELATED"/>
    <property type="match status" value="1"/>
</dbReference>
<dbReference type="Proteomes" id="UP000008237">
    <property type="component" value="Unassembled WGS sequence"/>
</dbReference>
<gene>
    <name evidence="1" type="ORF">EAI_04895</name>
</gene>
<dbReference type="EMBL" id="GL450404">
    <property type="protein sequence ID" value="EFN81029.1"/>
    <property type="molecule type" value="Genomic_DNA"/>
</dbReference>
<dbReference type="AlphaFoldDB" id="E2BTF1"/>
<sequence>VKRAEIKLTTFYATHNIAFDIVHDMVLFLKDILPDSQIAKDLKLSRTKCTQIIKNVLEKRETEKTVINLINNKFSILVDASTTIVNDKLLCVLVKYVSLENKKVITELLELICLNAVDCSAGKLYSAFEHCLKSKNIPISNIVRIACDNASIMTGSRDSFISRLKKEVPNLIILKCICHSSALIASKAYAKLPNSCETKRHIENMNNNFFGVESRKILTLSDIRWLILQKYVNRLLNNWEVLKHYFYLETLESKNNSAIIIFNNLNDKIIKAYMLFLKYSLLLFDNFNALFQSRK</sequence>
<feature type="non-terminal residue" evidence="1">
    <location>
        <position position="1"/>
    </location>
</feature>
<dbReference type="OMA" id="WHILHIN"/>
<proteinExistence type="predicted"/>
<dbReference type="OrthoDB" id="8046116at2759"/>
<reference evidence="1 2" key="1">
    <citation type="journal article" date="2010" name="Science">
        <title>Genomic comparison of the ants Camponotus floridanus and Harpegnathos saltator.</title>
        <authorList>
            <person name="Bonasio R."/>
            <person name="Zhang G."/>
            <person name="Ye C."/>
            <person name="Mutti N.S."/>
            <person name="Fang X."/>
            <person name="Qin N."/>
            <person name="Donahue G."/>
            <person name="Yang P."/>
            <person name="Li Q."/>
            <person name="Li C."/>
            <person name="Zhang P."/>
            <person name="Huang Z."/>
            <person name="Berger S.L."/>
            <person name="Reinberg D."/>
            <person name="Wang J."/>
            <person name="Liebig J."/>
        </authorList>
    </citation>
    <scope>NUCLEOTIDE SEQUENCE [LARGE SCALE GENOMIC DNA]</scope>
    <source>
        <strain evidence="1 2">R22 G/1</strain>
    </source>
</reference>
<evidence type="ECO:0000313" key="2">
    <source>
        <dbReference type="Proteomes" id="UP000008237"/>
    </source>
</evidence>
<feature type="non-terminal residue" evidence="1">
    <location>
        <position position="295"/>
    </location>
</feature>
<dbReference type="InParanoid" id="E2BTF1"/>
<keyword evidence="2" id="KW-1185">Reference proteome</keyword>
<evidence type="ECO:0000313" key="1">
    <source>
        <dbReference type="EMBL" id="EFN81029.1"/>
    </source>
</evidence>
<name>E2BTF1_HARSA</name>
<dbReference type="PANTHER" id="PTHR37162:SF1">
    <property type="entry name" value="BED-TYPE DOMAIN-CONTAINING PROTEIN"/>
    <property type="match status" value="1"/>
</dbReference>
<protein>
    <submittedName>
        <fullName evidence="1">Uncharacterized protein</fullName>
    </submittedName>
</protein>
<organism evidence="2">
    <name type="scientific">Harpegnathos saltator</name>
    <name type="common">Jerdon's jumping ant</name>
    <dbReference type="NCBI Taxonomy" id="610380"/>
    <lineage>
        <taxon>Eukaryota</taxon>
        <taxon>Metazoa</taxon>
        <taxon>Ecdysozoa</taxon>
        <taxon>Arthropoda</taxon>
        <taxon>Hexapoda</taxon>
        <taxon>Insecta</taxon>
        <taxon>Pterygota</taxon>
        <taxon>Neoptera</taxon>
        <taxon>Endopterygota</taxon>
        <taxon>Hymenoptera</taxon>
        <taxon>Apocrita</taxon>
        <taxon>Aculeata</taxon>
        <taxon>Formicoidea</taxon>
        <taxon>Formicidae</taxon>
        <taxon>Ponerinae</taxon>
        <taxon>Ponerini</taxon>
        <taxon>Harpegnathos</taxon>
    </lineage>
</organism>